<dbReference type="OrthoDB" id="10525733at2759"/>
<evidence type="ECO:0000256" key="1">
    <source>
        <dbReference type="SAM" id="MobiDB-lite"/>
    </source>
</evidence>
<dbReference type="Proteomes" id="UP000008694">
    <property type="component" value="Unassembled WGS sequence"/>
</dbReference>
<dbReference type="Gramene" id="fgenesh1_pg.C_scaffold_3002217">
    <property type="protein sequence ID" value="fgenesh1_pg.C_scaffold_3002217"/>
    <property type="gene ID" value="fgenesh1_pg.C_scaffold_3002217"/>
</dbReference>
<gene>
    <name evidence="2" type="ORF">ARALYDRAFT_342454</name>
</gene>
<feature type="region of interest" description="Disordered" evidence="1">
    <location>
        <begin position="29"/>
        <end position="60"/>
    </location>
</feature>
<evidence type="ECO:0000313" key="3">
    <source>
        <dbReference type="Proteomes" id="UP000008694"/>
    </source>
</evidence>
<organism evidence="3">
    <name type="scientific">Arabidopsis lyrata subsp. lyrata</name>
    <name type="common">Lyre-leaved rock-cress</name>
    <dbReference type="NCBI Taxonomy" id="81972"/>
    <lineage>
        <taxon>Eukaryota</taxon>
        <taxon>Viridiplantae</taxon>
        <taxon>Streptophyta</taxon>
        <taxon>Embryophyta</taxon>
        <taxon>Tracheophyta</taxon>
        <taxon>Spermatophyta</taxon>
        <taxon>Magnoliopsida</taxon>
        <taxon>eudicotyledons</taxon>
        <taxon>Gunneridae</taxon>
        <taxon>Pentapetalae</taxon>
        <taxon>rosids</taxon>
        <taxon>malvids</taxon>
        <taxon>Brassicales</taxon>
        <taxon>Brassicaceae</taxon>
        <taxon>Camelineae</taxon>
        <taxon>Arabidopsis</taxon>
    </lineage>
</organism>
<dbReference type="HOGENOM" id="CLU_1470140_0_0_1"/>
<name>D7L2K3_ARALL</name>
<feature type="compositionally biased region" description="Acidic residues" evidence="1">
    <location>
        <begin position="37"/>
        <end position="47"/>
    </location>
</feature>
<dbReference type="AlphaFoldDB" id="D7L2K3"/>
<sequence>MNFKMQILARRLKLKLRAKKAVAARKLEEQVPIQLADGEEAGDEDTSSEASENYAQDEEEVLVVPAEETGDDDGENYAEDGDEALVVPVEDHDEVLVVPVDDHDEEMQHQREVRNRIRTINTIGRKDIQQTLIRKTNRIKVLQASIELNTGGGGSCSVGQIEHWNRELISCQRKVQNLKHEMNL</sequence>
<evidence type="ECO:0000313" key="2">
    <source>
        <dbReference type="EMBL" id="EFH59661.1"/>
    </source>
</evidence>
<protein>
    <submittedName>
        <fullName evidence="2">Expressed protein</fullName>
    </submittedName>
</protein>
<dbReference type="EMBL" id="GL348715">
    <property type="protein sequence ID" value="EFH59661.1"/>
    <property type="molecule type" value="Genomic_DNA"/>
</dbReference>
<proteinExistence type="predicted"/>
<keyword evidence="3" id="KW-1185">Reference proteome</keyword>
<dbReference type="KEGG" id="aly:9319469"/>
<reference evidence="3" key="1">
    <citation type="journal article" date="2011" name="Nat. Genet.">
        <title>The Arabidopsis lyrata genome sequence and the basis of rapid genome size change.</title>
        <authorList>
            <person name="Hu T.T."/>
            <person name="Pattyn P."/>
            <person name="Bakker E.G."/>
            <person name="Cao J."/>
            <person name="Cheng J.-F."/>
            <person name="Clark R.M."/>
            <person name="Fahlgren N."/>
            <person name="Fawcett J.A."/>
            <person name="Grimwood J."/>
            <person name="Gundlach H."/>
            <person name="Haberer G."/>
            <person name="Hollister J.D."/>
            <person name="Ossowski S."/>
            <person name="Ottilar R.P."/>
            <person name="Salamov A.A."/>
            <person name="Schneeberger K."/>
            <person name="Spannagl M."/>
            <person name="Wang X."/>
            <person name="Yang L."/>
            <person name="Nasrallah M.E."/>
            <person name="Bergelson J."/>
            <person name="Carrington J.C."/>
            <person name="Gaut B.S."/>
            <person name="Schmutz J."/>
            <person name="Mayer K.F.X."/>
            <person name="Van de Peer Y."/>
            <person name="Grigoriev I.V."/>
            <person name="Nordborg M."/>
            <person name="Weigel D."/>
            <person name="Guo Y.-L."/>
        </authorList>
    </citation>
    <scope>NUCLEOTIDE SEQUENCE [LARGE SCALE GENOMIC DNA]</scope>
    <source>
        <strain evidence="3">cv. MN47</strain>
    </source>
</reference>
<accession>D7L2K3</accession>